<dbReference type="Pfam" id="PF05043">
    <property type="entry name" value="Mga"/>
    <property type="match status" value="1"/>
</dbReference>
<dbReference type="RefSeq" id="WP_137073115.1">
    <property type="nucleotide sequence ID" value="NZ_AP019813.1"/>
</dbReference>
<dbReference type="InterPro" id="IPR013196">
    <property type="entry name" value="HTH_11"/>
</dbReference>
<evidence type="ECO:0000259" key="1">
    <source>
        <dbReference type="Pfam" id="PF05043"/>
    </source>
</evidence>
<name>A0AAI8RCT5_ENTMU</name>
<geneLocation type="plasmid" evidence="4">
    <name>pem15-1a-3 dna</name>
</geneLocation>
<evidence type="ECO:0000259" key="2">
    <source>
        <dbReference type="Pfam" id="PF08279"/>
    </source>
</evidence>
<proteinExistence type="predicted"/>
<dbReference type="AlphaFoldDB" id="A0AAI8RCT5"/>
<organism evidence="3 4">
    <name type="scientific">Enterococcus mundtii</name>
    <dbReference type="NCBI Taxonomy" id="53346"/>
    <lineage>
        <taxon>Bacteria</taxon>
        <taxon>Bacillati</taxon>
        <taxon>Bacillota</taxon>
        <taxon>Bacilli</taxon>
        <taxon>Lactobacillales</taxon>
        <taxon>Enterococcaceae</taxon>
        <taxon>Enterococcus</taxon>
    </lineage>
</organism>
<feature type="domain" description="Helix-turn-helix type 11" evidence="2">
    <location>
        <begin position="16"/>
        <end position="56"/>
    </location>
</feature>
<reference evidence="3 4" key="1">
    <citation type="submission" date="2019-07" db="EMBL/GenBank/DDBJ databases">
        <title>antibiotic susceptibility of plant-derived lactic acid bacteria.</title>
        <authorList>
            <person name="Sugiyama M."/>
            <person name="Noda M."/>
        </authorList>
    </citation>
    <scope>NUCLEOTIDE SEQUENCE [LARGE SCALE GENOMIC DNA]</scope>
    <source>
        <strain evidence="3 4">15-1A</strain>
        <plasmid evidence="4">pem15-1a-3 dna</plasmid>
    </source>
</reference>
<dbReference type="InterPro" id="IPR036388">
    <property type="entry name" value="WH-like_DNA-bd_sf"/>
</dbReference>
<gene>
    <name evidence="3" type="ORF">EM151A_6009</name>
</gene>
<dbReference type="InterPro" id="IPR007737">
    <property type="entry name" value="Mga_HTH"/>
</dbReference>
<accession>A0AAI8RCT5</accession>
<evidence type="ECO:0000313" key="4">
    <source>
        <dbReference type="Proteomes" id="UP000509460"/>
    </source>
</evidence>
<dbReference type="Proteomes" id="UP000509460">
    <property type="component" value="Plasmid pEM15-1A-3"/>
</dbReference>
<keyword evidence="3" id="KW-0614">Plasmid</keyword>
<sequence length="406" mass="48340">MKPLFEHLICKKKIRRWFNLLNLLEQDEYATLNTLAKKTNYTRRTILNDVQELKAYFDCSILWIGDETGYHFSLQDPNTYEQKKRALLAEEQFFFFFDCIASGQELSNAQWAKKLNVSSASFGRMKHQFQSFLTKQYKVKLDAKNNFFVGEEVTIRQLLYDFYFSLPVYPEVAIEKIKQLCKIQTRVQKGAWQIDEKRMNQWIVIAQLRITQRCELKKNEETSLQKMLVRAFNYQVTISLPNQEKAALFLLSLKEEQFLNPMLQKRFLREFSLPNVSSYMLIQTDEELASQFLSTYLSLMHLFFQLLPCHKSRVIRQKEFYYKSLYVTYRLSGSNALKRWIKKEVESELLQAGWLVVNISAFDKTSYQHFLEVSNLTEINQKERVLKLSQFPRKEEIQKAISRYFA</sequence>
<dbReference type="Gene3D" id="1.10.10.10">
    <property type="entry name" value="Winged helix-like DNA-binding domain superfamily/Winged helix DNA-binding domain"/>
    <property type="match status" value="1"/>
</dbReference>
<feature type="domain" description="Mga helix-turn-helix" evidence="1">
    <location>
        <begin position="86"/>
        <end position="163"/>
    </location>
</feature>
<protein>
    <submittedName>
        <fullName evidence="3">Cation transport ATPase</fullName>
    </submittedName>
</protein>
<dbReference type="Pfam" id="PF08279">
    <property type="entry name" value="HTH_11"/>
    <property type="match status" value="1"/>
</dbReference>
<dbReference type="EMBL" id="AP019813">
    <property type="protein sequence ID" value="BBM16353.1"/>
    <property type="molecule type" value="Genomic_DNA"/>
</dbReference>
<evidence type="ECO:0000313" key="3">
    <source>
        <dbReference type="EMBL" id="BBM16353.1"/>
    </source>
</evidence>